<dbReference type="EMBL" id="MBTA01000005">
    <property type="protein sequence ID" value="RKD18256.1"/>
    <property type="molecule type" value="Genomic_DNA"/>
</dbReference>
<evidence type="ECO:0000256" key="8">
    <source>
        <dbReference type="ARBA" id="ARBA00023170"/>
    </source>
</evidence>
<sequence>MIYTYKSVRPINGLTTILLVATLISLTAKAQSLTDSTLHLKPVVVSAYLSENKLFNLPSTVTALSKTQIEQNQGTSLLPVLNTVAGVKMEERSPGSYRLSIRGSLLRSPFGVRNVKVYFDGLPLTDASGNTYLNLIDQTALGSIEILKGPDGSLFGANSGGVVLLSSQNPKQEINVNGSFGSYGFYRENVHLHKKHQRYQYTLNQAYQYSDGYREQSLMKRWYFQTQQQLQYTSKANIKFSGFYSDLKYQTPGGLTEKQASENPRQARPATASAPGAKEQQAGIYNRSFFGGLTHFYQLSKSWQHHISLSGMSTDFENPFITNYEKRDENSLALRTFFSHQHNYKNSLSYSLNVGYEYQHSRFKIRNYDNNGGVEGNILNADLIKNETQFLFARFKTEISKRLTAEISGSLNFNKFDFNALPESNNQQGYGSVKSDPELMPRMALSYLFTENNAFRAIISRGYASPTKDEIRASDATINPDLKAEKGWNYEIGFRTKTSSERFYLDIAAFYYRLNDAIVRRVAANDEDYYVNAGGTKQKGLEIELNANLWNGASLFKKADWRMASTFSNFKFRDYIIGNENYSNNRLTGVPKSTFSQSLEIALPQNLNLGVQHYYQAKTSLNDAETVFAKSYHLLNATLIWNKKLKQTSLNIRLSANNISNVSYSLGNDLNAFGGRYFNPAAKRNFSFGLGLSL</sequence>
<evidence type="ECO:0000256" key="10">
    <source>
        <dbReference type="PROSITE-ProRule" id="PRU01360"/>
    </source>
</evidence>
<evidence type="ECO:0000256" key="1">
    <source>
        <dbReference type="ARBA" id="ARBA00004571"/>
    </source>
</evidence>
<dbReference type="OrthoDB" id="9782587at2"/>
<keyword evidence="5" id="KW-0732">Signal</keyword>
<keyword evidence="9 10" id="KW-0998">Cell outer membrane</keyword>
<gene>
    <name evidence="15" type="ORF">BCY91_15755</name>
</gene>
<evidence type="ECO:0000259" key="14">
    <source>
        <dbReference type="Pfam" id="PF07715"/>
    </source>
</evidence>
<keyword evidence="6 11" id="KW-0798">TonB box</keyword>
<evidence type="ECO:0000259" key="13">
    <source>
        <dbReference type="Pfam" id="PF00593"/>
    </source>
</evidence>
<evidence type="ECO:0000256" key="12">
    <source>
        <dbReference type="SAM" id="MobiDB-lite"/>
    </source>
</evidence>
<dbReference type="InterPro" id="IPR036942">
    <property type="entry name" value="Beta-barrel_TonB_sf"/>
</dbReference>
<keyword evidence="7 10" id="KW-0472">Membrane</keyword>
<evidence type="ECO:0000256" key="6">
    <source>
        <dbReference type="ARBA" id="ARBA00023077"/>
    </source>
</evidence>
<comment type="similarity">
    <text evidence="10 11">Belongs to the TonB-dependent receptor family.</text>
</comment>
<keyword evidence="4 10" id="KW-0812">Transmembrane</keyword>
<evidence type="ECO:0000256" key="2">
    <source>
        <dbReference type="ARBA" id="ARBA00022448"/>
    </source>
</evidence>
<dbReference type="PANTHER" id="PTHR30069">
    <property type="entry name" value="TONB-DEPENDENT OUTER MEMBRANE RECEPTOR"/>
    <property type="match status" value="1"/>
</dbReference>
<keyword evidence="3 10" id="KW-1134">Transmembrane beta strand</keyword>
<evidence type="ECO:0000256" key="5">
    <source>
        <dbReference type="ARBA" id="ARBA00022729"/>
    </source>
</evidence>
<feature type="region of interest" description="Disordered" evidence="12">
    <location>
        <begin position="253"/>
        <end position="279"/>
    </location>
</feature>
<keyword evidence="8 15" id="KW-0675">Receptor</keyword>
<dbReference type="Proteomes" id="UP000283433">
    <property type="component" value="Unassembled WGS sequence"/>
</dbReference>
<evidence type="ECO:0000256" key="3">
    <source>
        <dbReference type="ARBA" id="ARBA00022452"/>
    </source>
</evidence>
<dbReference type="Gene3D" id="2.170.130.10">
    <property type="entry name" value="TonB-dependent receptor, plug domain"/>
    <property type="match status" value="1"/>
</dbReference>
<comment type="subcellular location">
    <subcellularLocation>
        <location evidence="1 10">Cell outer membrane</location>
        <topology evidence="1 10">Multi-pass membrane protein</topology>
    </subcellularLocation>
</comment>
<evidence type="ECO:0000313" key="16">
    <source>
        <dbReference type="Proteomes" id="UP000283433"/>
    </source>
</evidence>
<evidence type="ECO:0000256" key="9">
    <source>
        <dbReference type="ARBA" id="ARBA00023237"/>
    </source>
</evidence>
<dbReference type="PANTHER" id="PTHR30069:SF29">
    <property type="entry name" value="HEMOGLOBIN AND HEMOGLOBIN-HAPTOGLOBIN-BINDING PROTEIN 1-RELATED"/>
    <property type="match status" value="1"/>
</dbReference>
<organism evidence="15 16">
    <name type="scientific">Pelobium manganitolerans</name>
    <dbReference type="NCBI Taxonomy" id="1842495"/>
    <lineage>
        <taxon>Bacteria</taxon>
        <taxon>Pseudomonadati</taxon>
        <taxon>Bacteroidota</taxon>
        <taxon>Sphingobacteriia</taxon>
        <taxon>Sphingobacteriales</taxon>
        <taxon>Sphingobacteriaceae</taxon>
        <taxon>Pelobium</taxon>
    </lineage>
</organism>
<dbReference type="SUPFAM" id="SSF56935">
    <property type="entry name" value="Porins"/>
    <property type="match status" value="1"/>
</dbReference>
<evidence type="ECO:0000256" key="4">
    <source>
        <dbReference type="ARBA" id="ARBA00022692"/>
    </source>
</evidence>
<reference evidence="15 16" key="1">
    <citation type="submission" date="2016-07" db="EMBL/GenBank/DDBJ databases">
        <title>Genome of Pelobium manganitolerans.</title>
        <authorList>
            <person name="Wu S."/>
            <person name="Wang G."/>
        </authorList>
    </citation>
    <scope>NUCLEOTIDE SEQUENCE [LARGE SCALE GENOMIC DNA]</scope>
    <source>
        <strain evidence="15 16">YS-25</strain>
    </source>
</reference>
<dbReference type="InterPro" id="IPR012910">
    <property type="entry name" value="Plug_dom"/>
</dbReference>
<feature type="domain" description="TonB-dependent receptor-like beta-barrel" evidence="13">
    <location>
        <begin position="242"/>
        <end position="659"/>
    </location>
</feature>
<keyword evidence="2 10" id="KW-0813">Transport</keyword>
<feature type="domain" description="TonB-dependent receptor plug" evidence="14">
    <location>
        <begin position="55"/>
        <end position="162"/>
    </location>
</feature>
<dbReference type="AlphaFoldDB" id="A0A419S8K8"/>
<evidence type="ECO:0000256" key="7">
    <source>
        <dbReference type="ARBA" id="ARBA00023136"/>
    </source>
</evidence>
<dbReference type="GO" id="GO:0015344">
    <property type="term" value="F:siderophore uptake transmembrane transporter activity"/>
    <property type="evidence" value="ECO:0007669"/>
    <property type="project" value="TreeGrafter"/>
</dbReference>
<dbReference type="PROSITE" id="PS52016">
    <property type="entry name" value="TONB_DEPENDENT_REC_3"/>
    <property type="match status" value="1"/>
</dbReference>
<dbReference type="InterPro" id="IPR000531">
    <property type="entry name" value="Beta-barrel_TonB"/>
</dbReference>
<dbReference type="Pfam" id="PF00593">
    <property type="entry name" value="TonB_dep_Rec_b-barrel"/>
    <property type="match status" value="1"/>
</dbReference>
<accession>A0A419S8K8</accession>
<dbReference type="GO" id="GO:0044718">
    <property type="term" value="P:siderophore transmembrane transport"/>
    <property type="evidence" value="ECO:0007669"/>
    <property type="project" value="TreeGrafter"/>
</dbReference>
<dbReference type="GO" id="GO:0009279">
    <property type="term" value="C:cell outer membrane"/>
    <property type="evidence" value="ECO:0007669"/>
    <property type="project" value="UniProtKB-SubCell"/>
</dbReference>
<dbReference type="RefSeq" id="WP_120180972.1">
    <property type="nucleotide sequence ID" value="NZ_MBTA01000005.1"/>
</dbReference>
<keyword evidence="16" id="KW-1185">Reference proteome</keyword>
<protein>
    <submittedName>
        <fullName evidence="15">TonB-dependent receptor</fullName>
    </submittedName>
</protein>
<dbReference type="Gene3D" id="2.40.170.20">
    <property type="entry name" value="TonB-dependent receptor, beta-barrel domain"/>
    <property type="match status" value="1"/>
</dbReference>
<proteinExistence type="inferred from homology"/>
<comment type="caution">
    <text evidence="15">The sequence shown here is derived from an EMBL/GenBank/DDBJ whole genome shotgun (WGS) entry which is preliminary data.</text>
</comment>
<dbReference type="Pfam" id="PF07715">
    <property type="entry name" value="Plug"/>
    <property type="match status" value="1"/>
</dbReference>
<dbReference type="InterPro" id="IPR037066">
    <property type="entry name" value="Plug_dom_sf"/>
</dbReference>
<dbReference type="InterPro" id="IPR039426">
    <property type="entry name" value="TonB-dep_rcpt-like"/>
</dbReference>
<evidence type="ECO:0000256" key="11">
    <source>
        <dbReference type="RuleBase" id="RU003357"/>
    </source>
</evidence>
<evidence type="ECO:0000313" key="15">
    <source>
        <dbReference type="EMBL" id="RKD18256.1"/>
    </source>
</evidence>
<name>A0A419S8K8_9SPHI</name>